<keyword evidence="11" id="KW-1185">Reference proteome</keyword>
<keyword evidence="8" id="KW-0788">Thiol protease</keyword>
<comment type="catalytic activity">
    <reaction evidence="1 9">
        <text>Release of an N-terminal pyroglutamyl group from a polypeptide, the second amino acid generally not being Pro.</text>
        <dbReference type="EC" id="3.4.19.3"/>
    </reaction>
</comment>
<evidence type="ECO:0000256" key="5">
    <source>
        <dbReference type="ARBA" id="ARBA00022490"/>
    </source>
</evidence>
<dbReference type="PROSITE" id="PS01333">
    <property type="entry name" value="PYRASE_GLU"/>
    <property type="match status" value="1"/>
</dbReference>
<evidence type="ECO:0000256" key="9">
    <source>
        <dbReference type="PROSITE-ProRule" id="PRU10076"/>
    </source>
</evidence>
<dbReference type="AlphaFoldDB" id="A0A974NJ13"/>
<evidence type="ECO:0000256" key="3">
    <source>
        <dbReference type="ARBA" id="ARBA00004496"/>
    </source>
</evidence>
<accession>A0A974NJ13</accession>
<dbReference type="InterPro" id="IPR033693">
    <property type="entry name" value="PGPEP1_Glu_AS"/>
</dbReference>
<dbReference type="InterPro" id="IPR036440">
    <property type="entry name" value="Peptidase_C15-like_sf"/>
</dbReference>
<dbReference type="Gene3D" id="3.40.630.20">
    <property type="entry name" value="Peptidase C15, pyroglutamyl peptidase I-like"/>
    <property type="match status" value="1"/>
</dbReference>
<dbReference type="KEGG" id="ppsr:I6J18_12960"/>
<dbReference type="NCBIfam" id="NF009676">
    <property type="entry name" value="PRK13197.1"/>
    <property type="match status" value="1"/>
</dbReference>
<evidence type="ECO:0000313" key="10">
    <source>
        <dbReference type="EMBL" id="QQS98641.1"/>
    </source>
</evidence>
<dbReference type="PRINTS" id="PR00706">
    <property type="entry name" value="PYROGLUPTASE"/>
</dbReference>
<gene>
    <name evidence="10" type="ORF">I6J18_12960</name>
</gene>
<evidence type="ECO:0000256" key="1">
    <source>
        <dbReference type="ARBA" id="ARBA00001770"/>
    </source>
</evidence>
<dbReference type="SUPFAM" id="SSF53182">
    <property type="entry name" value="Pyrrolidone carboxyl peptidase (pyroglutamate aminopeptidase)"/>
    <property type="match status" value="1"/>
</dbReference>
<dbReference type="GO" id="GO:0006508">
    <property type="term" value="P:proteolysis"/>
    <property type="evidence" value="ECO:0007669"/>
    <property type="project" value="UniProtKB-KW"/>
</dbReference>
<dbReference type="InterPro" id="IPR000816">
    <property type="entry name" value="Peptidase_C15"/>
</dbReference>
<dbReference type="EMBL" id="CP068053">
    <property type="protein sequence ID" value="QQS98641.1"/>
    <property type="molecule type" value="Genomic_DNA"/>
</dbReference>
<dbReference type="CDD" id="cd00501">
    <property type="entry name" value="Peptidase_C15"/>
    <property type="match status" value="1"/>
</dbReference>
<sequence>MKKLLLTGFEPFLDYPINPTEEIIQALDGEIIGEYTVCGKLLPVEFYLSGDRIIEYIQDVLPVAVISLGLAAGRSQITLERIGINCADGEKDNTGYRPIGERIIADGADGIFTSLPLHQMFEGLIQAGYPASISNSAGSYVCNQVMYRVLHHLQESRQSIQAGFIHVPANHSLALHMGKFPSWSQRDLQEAVQVIINYLN</sequence>
<keyword evidence="5" id="KW-0963">Cytoplasm</keyword>
<feature type="active site" evidence="9">
    <location>
        <position position="80"/>
    </location>
</feature>
<proteinExistence type="inferred from homology"/>
<evidence type="ECO:0000256" key="6">
    <source>
        <dbReference type="ARBA" id="ARBA00022670"/>
    </source>
</evidence>
<dbReference type="Proteomes" id="UP000595254">
    <property type="component" value="Chromosome"/>
</dbReference>
<evidence type="ECO:0000256" key="2">
    <source>
        <dbReference type="ARBA" id="ARBA00002280"/>
    </source>
</evidence>
<dbReference type="GO" id="GO:0016920">
    <property type="term" value="F:pyroglutamyl-peptidase activity"/>
    <property type="evidence" value="ECO:0007669"/>
    <property type="project" value="UniProtKB-EC"/>
</dbReference>
<dbReference type="InterPro" id="IPR016125">
    <property type="entry name" value="Peptidase_C15-like"/>
</dbReference>
<name>A0A974NJ13_PERPY</name>
<evidence type="ECO:0000256" key="4">
    <source>
        <dbReference type="ARBA" id="ARBA00006641"/>
    </source>
</evidence>
<dbReference type="EC" id="3.4.19.3" evidence="9"/>
<organism evidence="10 11">
    <name type="scientific">Peribacillus psychrosaccharolyticus</name>
    <name type="common">Bacillus psychrosaccharolyticus</name>
    <dbReference type="NCBI Taxonomy" id="1407"/>
    <lineage>
        <taxon>Bacteria</taxon>
        <taxon>Bacillati</taxon>
        <taxon>Bacillota</taxon>
        <taxon>Bacilli</taxon>
        <taxon>Bacillales</taxon>
        <taxon>Bacillaceae</taxon>
        <taxon>Peribacillus</taxon>
    </lineage>
</organism>
<comment type="similarity">
    <text evidence="4">Belongs to the peptidase C15 family.</text>
</comment>
<evidence type="ECO:0000313" key="11">
    <source>
        <dbReference type="Proteomes" id="UP000595254"/>
    </source>
</evidence>
<dbReference type="PIRSF" id="PIRSF015592">
    <property type="entry name" value="Prld-crbxl_pptds"/>
    <property type="match status" value="1"/>
</dbReference>
<reference evidence="10 11" key="1">
    <citation type="submission" date="2021-01" db="EMBL/GenBank/DDBJ databases">
        <title>FDA dAtabase for Regulatory Grade micrObial Sequences (FDA-ARGOS): Supporting development and validation of Infectious Disease Dx tests.</title>
        <authorList>
            <person name="Nelson B."/>
            <person name="Plummer A."/>
            <person name="Tallon L."/>
            <person name="Sadzewicz L."/>
            <person name="Zhao X."/>
            <person name="Boylan J."/>
            <person name="Ott S."/>
            <person name="Bowen H."/>
            <person name="Vavikolanu K."/>
            <person name="Mehta A."/>
            <person name="Aluvathingal J."/>
            <person name="Nadendla S."/>
            <person name="Myers T."/>
            <person name="Yan Y."/>
            <person name="Sichtig H."/>
        </authorList>
    </citation>
    <scope>NUCLEOTIDE SEQUENCE [LARGE SCALE GENOMIC DNA]</scope>
    <source>
        <strain evidence="10 11">FDAARGOS_1161</strain>
    </source>
</reference>
<comment type="subcellular location">
    <subcellularLocation>
        <location evidence="3">Cytoplasm</location>
    </subcellularLocation>
</comment>
<dbReference type="PANTHER" id="PTHR23402">
    <property type="entry name" value="PROTEASE FAMILY C15 PYROGLUTAMYL-PEPTIDASE I-RELATED"/>
    <property type="match status" value="1"/>
</dbReference>
<dbReference type="PANTHER" id="PTHR23402:SF1">
    <property type="entry name" value="PYROGLUTAMYL-PEPTIDASE I"/>
    <property type="match status" value="1"/>
</dbReference>
<protein>
    <recommendedName>
        <fullName evidence="9">Pyroglutamyl-peptidase I</fullName>
        <ecNumber evidence="9">3.4.19.3</ecNumber>
    </recommendedName>
</protein>
<keyword evidence="7 10" id="KW-0378">Hydrolase</keyword>
<evidence type="ECO:0000256" key="7">
    <source>
        <dbReference type="ARBA" id="ARBA00022801"/>
    </source>
</evidence>
<dbReference type="Pfam" id="PF01470">
    <property type="entry name" value="Peptidase_C15"/>
    <property type="match status" value="1"/>
</dbReference>
<dbReference type="GO" id="GO:0005829">
    <property type="term" value="C:cytosol"/>
    <property type="evidence" value="ECO:0007669"/>
    <property type="project" value="InterPro"/>
</dbReference>
<dbReference type="RefSeq" id="WP_040373997.1">
    <property type="nucleotide sequence ID" value="NZ_CP068053.1"/>
</dbReference>
<keyword evidence="6" id="KW-0645">Protease</keyword>
<evidence type="ECO:0000256" key="8">
    <source>
        <dbReference type="ARBA" id="ARBA00022807"/>
    </source>
</evidence>
<comment type="function">
    <text evidence="2">Removes 5-oxoproline from various penultimate amino acid residues except L-proline.</text>
</comment>